<accession>A0ABU0JGX8</accession>
<evidence type="ECO:0000259" key="9">
    <source>
        <dbReference type="PROSITE" id="PS50928"/>
    </source>
</evidence>
<feature type="transmembrane region" description="Helical" evidence="8">
    <location>
        <begin position="357"/>
        <end position="379"/>
    </location>
</feature>
<evidence type="ECO:0000256" key="3">
    <source>
        <dbReference type="ARBA" id="ARBA00022475"/>
    </source>
</evidence>
<organism evidence="10 11">
    <name type="scientific">Labrys wisconsinensis</name>
    <dbReference type="NCBI Taxonomy" id="425677"/>
    <lineage>
        <taxon>Bacteria</taxon>
        <taxon>Pseudomonadati</taxon>
        <taxon>Pseudomonadota</taxon>
        <taxon>Alphaproteobacteria</taxon>
        <taxon>Hyphomicrobiales</taxon>
        <taxon>Xanthobacteraceae</taxon>
        <taxon>Labrys</taxon>
    </lineage>
</organism>
<proteinExistence type="inferred from homology"/>
<dbReference type="CDD" id="cd06261">
    <property type="entry name" value="TM_PBP2"/>
    <property type="match status" value="2"/>
</dbReference>
<dbReference type="EMBL" id="JAUSVX010000017">
    <property type="protein sequence ID" value="MDQ0473547.1"/>
    <property type="molecule type" value="Genomic_DNA"/>
</dbReference>
<evidence type="ECO:0000313" key="11">
    <source>
        <dbReference type="Proteomes" id="UP001242480"/>
    </source>
</evidence>
<feature type="transmembrane region" description="Helical" evidence="8">
    <location>
        <begin position="473"/>
        <end position="492"/>
    </location>
</feature>
<dbReference type="SUPFAM" id="SSF161098">
    <property type="entry name" value="MetI-like"/>
    <property type="match status" value="2"/>
</dbReference>
<protein>
    <submittedName>
        <fullName evidence="10">Iron(III) transport system permease protein</fullName>
    </submittedName>
</protein>
<feature type="transmembrane region" description="Helical" evidence="8">
    <location>
        <begin position="528"/>
        <end position="549"/>
    </location>
</feature>
<sequence length="555" mass="57574">MTRQRGGGGLVLLAVLSLLAVVALPLSFIALQAVFPAIASGSLAAPFSPVLAILGAPALAGSMLNTIVLGLTVVGVSAVVAVPLGVVRGLFRLPLQGLWDVLMLVPFMIPPYIAALSWILTLQPRGYLQQLAGFHLQGFLFSFWGIVFVMTLTGLPVVYFAVSRTVGAIGGRLIEAARVAGASPWTSFLRIVLPLSAPGIAASLLLVFALTIEEYGTPAALGAKSGFEVLVTEIETRVSDWPIDLPGAAALSLILVCLSLAAFLVQFRLLARHSFETVAGRPAPSAQASLGRWAPAVLPAFALVVLLATVAPLAAILATAFSRTLSGGLSPANLGLDNFGAVLRSGAAGLTALGNSLLLGVGTAAITGLLGTLAAYVILRTRLRGRSLLDALTVLPNALPGVVVAVGLILAWNQPWLPVTPYNTPLILLLAYCCILLPYPVRYAGAAFRQIGDSVEMAARIAGAGRFTAFRRILVPLVAPSVLSAMLIVFSVASRELVASLLLAPAGMATVSTYIWKQFDQGSVTVGMAMSTVTIAISTLMALALATLIRRSTPP</sequence>
<feature type="transmembrane region" description="Helical" evidence="8">
    <location>
        <begin position="391"/>
        <end position="412"/>
    </location>
</feature>
<dbReference type="PANTHER" id="PTHR43357">
    <property type="entry name" value="INNER MEMBRANE ABC TRANSPORTER PERMEASE PROTEIN YDCV"/>
    <property type="match status" value="1"/>
</dbReference>
<feature type="transmembrane region" description="Helical" evidence="8">
    <location>
        <begin position="424"/>
        <end position="441"/>
    </location>
</feature>
<dbReference type="PANTHER" id="PTHR43357:SF4">
    <property type="entry name" value="INNER MEMBRANE ABC TRANSPORTER PERMEASE PROTEIN YDCV"/>
    <property type="match status" value="1"/>
</dbReference>
<dbReference type="Pfam" id="PF00528">
    <property type="entry name" value="BPD_transp_1"/>
    <property type="match status" value="2"/>
</dbReference>
<feature type="domain" description="ABC transmembrane type-1" evidence="9">
    <location>
        <begin position="353"/>
        <end position="549"/>
    </location>
</feature>
<dbReference type="Proteomes" id="UP001242480">
    <property type="component" value="Unassembled WGS sequence"/>
</dbReference>
<feature type="transmembrane region" description="Helical" evidence="8">
    <location>
        <begin position="296"/>
        <end position="321"/>
    </location>
</feature>
<dbReference type="InterPro" id="IPR000515">
    <property type="entry name" value="MetI-like"/>
</dbReference>
<dbReference type="PROSITE" id="PS50928">
    <property type="entry name" value="ABC_TM1"/>
    <property type="match status" value="2"/>
</dbReference>
<comment type="caution">
    <text evidence="10">The sequence shown here is derived from an EMBL/GenBank/DDBJ whole genome shotgun (WGS) entry which is preliminary data.</text>
</comment>
<feature type="transmembrane region" description="Helical" evidence="8">
    <location>
        <begin position="498"/>
        <end position="516"/>
    </location>
</feature>
<evidence type="ECO:0000256" key="8">
    <source>
        <dbReference type="RuleBase" id="RU363032"/>
    </source>
</evidence>
<dbReference type="Gene3D" id="1.10.3720.10">
    <property type="entry name" value="MetI-like"/>
    <property type="match status" value="2"/>
</dbReference>
<keyword evidence="3" id="KW-1003">Cell membrane</keyword>
<evidence type="ECO:0000256" key="6">
    <source>
        <dbReference type="ARBA" id="ARBA00022989"/>
    </source>
</evidence>
<feature type="transmembrane region" description="Helical" evidence="8">
    <location>
        <begin position="188"/>
        <end position="212"/>
    </location>
</feature>
<feature type="transmembrane region" description="Helical" evidence="8">
    <location>
        <begin position="245"/>
        <end position="265"/>
    </location>
</feature>
<comment type="subcellular location">
    <subcellularLocation>
        <location evidence="1">Cell inner membrane</location>
        <topology evidence="1">Multi-pass membrane protein</topology>
    </subcellularLocation>
    <subcellularLocation>
        <location evidence="8">Cell membrane</location>
        <topology evidence="8">Multi-pass membrane protein</topology>
    </subcellularLocation>
</comment>
<feature type="transmembrane region" description="Helical" evidence="8">
    <location>
        <begin position="139"/>
        <end position="162"/>
    </location>
</feature>
<comment type="similarity">
    <text evidence="8">Belongs to the binding-protein-dependent transport system permease family.</text>
</comment>
<feature type="transmembrane region" description="Helical" evidence="8">
    <location>
        <begin position="68"/>
        <end position="91"/>
    </location>
</feature>
<evidence type="ECO:0000256" key="4">
    <source>
        <dbReference type="ARBA" id="ARBA00022519"/>
    </source>
</evidence>
<evidence type="ECO:0000313" key="10">
    <source>
        <dbReference type="EMBL" id="MDQ0473547.1"/>
    </source>
</evidence>
<feature type="transmembrane region" description="Helical" evidence="8">
    <location>
        <begin position="98"/>
        <end position="119"/>
    </location>
</feature>
<keyword evidence="5 8" id="KW-0812">Transmembrane</keyword>
<keyword evidence="4" id="KW-0997">Cell inner membrane</keyword>
<reference evidence="10 11" key="1">
    <citation type="submission" date="2023-07" db="EMBL/GenBank/DDBJ databases">
        <title>Genomic Encyclopedia of Type Strains, Phase IV (KMG-IV): sequencing the most valuable type-strain genomes for metagenomic binning, comparative biology and taxonomic classification.</title>
        <authorList>
            <person name="Goeker M."/>
        </authorList>
    </citation>
    <scope>NUCLEOTIDE SEQUENCE [LARGE SCALE GENOMIC DNA]</scope>
    <source>
        <strain evidence="10 11">DSM 19619</strain>
    </source>
</reference>
<keyword evidence="6 8" id="KW-1133">Transmembrane helix</keyword>
<keyword evidence="2 8" id="KW-0813">Transport</keyword>
<name>A0ABU0JGX8_9HYPH</name>
<dbReference type="InterPro" id="IPR035906">
    <property type="entry name" value="MetI-like_sf"/>
</dbReference>
<evidence type="ECO:0000256" key="7">
    <source>
        <dbReference type="ARBA" id="ARBA00023136"/>
    </source>
</evidence>
<evidence type="ECO:0000256" key="1">
    <source>
        <dbReference type="ARBA" id="ARBA00004429"/>
    </source>
</evidence>
<dbReference type="RefSeq" id="WP_307281996.1">
    <property type="nucleotide sequence ID" value="NZ_JAUSVX010000017.1"/>
</dbReference>
<gene>
    <name evidence="10" type="ORF">QO011_006583</name>
</gene>
<feature type="domain" description="ABC transmembrane type-1" evidence="9">
    <location>
        <begin position="63"/>
        <end position="266"/>
    </location>
</feature>
<keyword evidence="7 8" id="KW-0472">Membrane</keyword>
<keyword evidence="11" id="KW-1185">Reference proteome</keyword>
<evidence type="ECO:0000256" key="2">
    <source>
        <dbReference type="ARBA" id="ARBA00022448"/>
    </source>
</evidence>
<evidence type="ECO:0000256" key="5">
    <source>
        <dbReference type="ARBA" id="ARBA00022692"/>
    </source>
</evidence>